<evidence type="ECO:0000256" key="1">
    <source>
        <dbReference type="ARBA" id="ARBA00004245"/>
    </source>
</evidence>
<evidence type="ECO:0000256" key="4">
    <source>
        <dbReference type="ARBA" id="ARBA00022692"/>
    </source>
</evidence>
<dbReference type="InterPro" id="IPR002048">
    <property type="entry name" value="EF_hand_dom"/>
</dbReference>
<dbReference type="PROSITE" id="PS51257">
    <property type="entry name" value="PROKAR_LIPOPROTEIN"/>
    <property type="match status" value="1"/>
</dbReference>
<accession>A0A1Q9EYW0</accession>
<evidence type="ECO:0000256" key="8">
    <source>
        <dbReference type="ARBA" id="ARBA00023136"/>
    </source>
</evidence>
<dbReference type="EMBL" id="LSRX01000040">
    <property type="protein sequence ID" value="OLQ12626.1"/>
    <property type="molecule type" value="Genomic_DNA"/>
</dbReference>
<keyword evidence="8" id="KW-0472">Membrane</keyword>
<comment type="caution">
    <text evidence="11">The sequence shown here is derived from an EMBL/GenBank/DDBJ whole genome shotgun (WGS) entry which is preliminary data.</text>
</comment>
<dbReference type="PANTHER" id="PTHR23048">
    <property type="entry name" value="MYOSIN LIGHT CHAIN 1, 3"/>
    <property type="match status" value="1"/>
</dbReference>
<keyword evidence="12" id="KW-1185">Reference proteome</keyword>
<comment type="similarity">
    <text evidence="3">Belongs to the centrin family.</text>
</comment>
<reference evidence="11 12" key="1">
    <citation type="submission" date="2016-02" db="EMBL/GenBank/DDBJ databases">
        <title>Genome analysis of coral dinoflagellate symbionts highlights evolutionary adaptations to a symbiotic lifestyle.</title>
        <authorList>
            <person name="Aranda M."/>
            <person name="Li Y."/>
            <person name="Liew Y.J."/>
            <person name="Baumgarten S."/>
            <person name="Simakov O."/>
            <person name="Wilson M."/>
            <person name="Piel J."/>
            <person name="Ashoor H."/>
            <person name="Bougouffa S."/>
            <person name="Bajic V.B."/>
            <person name="Ryu T."/>
            <person name="Ravasi T."/>
            <person name="Bayer T."/>
            <person name="Micklem G."/>
            <person name="Kim H."/>
            <person name="Bhak J."/>
            <person name="Lajeunesse T.C."/>
            <person name="Voolstra C.R."/>
        </authorList>
    </citation>
    <scope>NUCLEOTIDE SEQUENCE [LARGE SCALE GENOMIC DNA]</scope>
    <source>
        <strain evidence="11 12">CCMP2467</strain>
    </source>
</reference>
<protein>
    <submittedName>
        <fullName evidence="11">Caltractin ICL1b</fullName>
    </submittedName>
</protein>
<keyword evidence="9" id="KW-0206">Cytoskeleton</keyword>
<evidence type="ECO:0000256" key="3">
    <source>
        <dbReference type="ARBA" id="ARBA00005253"/>
    </source>
</evidence>
<evidence type="ECO:0000256" key="2">
    <source>
        <dbReference type="ARBA" id="ARBA00004370"/>
    </source>
</evidence>
<dbReference type="PROSITE" id="PS00018">
    <property type="entry name" value="EF_HAND_1"/>
    <property type="match status" value="2"/>
</dbReference>
<dbReference type="SMART" id="SM00054">
    <property type="entry name" value="EFh"/>
    <property type="match status" value="3"/>
</dbReference>
<dbReference type="Gene3D" id="1.10.238.10">
    <property type="entry name" value="EF-hand"/>
    <property type="match status" value="2"/>
</dbReference>
<evidence type="ECO:0000256" key="5">
    <source>
        <dbReference type="ARBA" id="ARBA00022737"/>
    </source>
</evidence>
<keyword evidence="9" id="KW-0963">Cytoplasm</keyword>
<feature type="domain" description="EF-hand" evidence="10">
    <location>
        <begin position="263"/>
        <end position="298"/>
    </location>
</feature>
<dbReference type="InterPro" id="IPR011992">
    <property type="entry name" value="EF-hand-dom_pair"/>
</dbReference>
<dbReference type="InterPro" id="IPR050230">
    <property type="entry name" value="CALM/Myosin/TropC-like"/>
</dbReference>
<evidence type="ECO:0000259" key="10">
    <source>
        <dbReference type="PROSITE" id="PS50222"/>
    </source>
</evidence>
<dbReference type="PANTHER" id="PTHR23048:SF59">
    <property type="entry name" value="EF-HAND SUPERFAMILY PROTEIN"/>
    <property type="match status" value="1"/>
</dbReference>
<evidence type="ECO:0000256" key="6">
    <source>
        <dbReference type="ARBA" id="ARBA00022837"/>
    </source>
</evidence>
<name>A0A1Q9EYW0_SYMMI</name>
<feature type="domain" description="EF-hand" evidence="10">
    <location>
        <begin position="191"/>
        <end position="226"/>
    </location>
</feature>
<keyword evidence="5" id="KW-0677">Repeat</keyword>
<proteinExistence type="inferred from homology"/>
<dbReference type="Pfam" id="PF01490">
    <property type="entry name" value="Aa_trans"/>
    <property type="match status" value="1"/>
</dbReference>
<dbReference type="Pfam" id="PF13499">
    <property type="entry name" value="EF-hand_7"/>
    <property type="match status" value="1"/>
</dbReference>
<dbReference type="GO" id="GO:0016020">
    <property type="term" value="C:membrane"/>
    <property type="evidence" value="ECO:0007669"/>
    <property type="project" value="UniProtKB-SubCell"/>
</dbReference>
<dbReference type="FunFam" id="1.10.238.10:FF:000001">
    <property type="entry name" value="Calmodulin 1"/>
    <property type="match status" value="1"/>
</dbReference>
<keyword evidence="7" id="KW-1133">Transmembrane helix</keyword>
<keyword evidence="6" id="KW-0106">Calcium</keyword>
<evidence type="ECO:0000313" key="11">
    <source>
        <dbReference type="EMBL" id="OLQ12626.1"/>
    </source>
</evidence>
<dbReference type="OrthoDB" id="410571at2759"/>
<dbReference type="Proteomes" id="UP000186817">
    <property type="component" value="Unassembled WGS sequence"/>
</dbReference>
<dbReference type="AlphaFoldDB" id="A0A1Q9EYW0"/>
<evidence type="ECO:0000256" key="7">
    <source>
        <dbReference type="ARBA" id="ARBA00022989"/>
    </source>
</evidence>
<dbReference type="PROSITE" id="PS50222">
    <property type="entry name" value="EF_HAND_2"/>
    <property type="match status" value="3"/>
</dbReference>
<feature type="domain" description="EF-hand" evidence="10">
    <location>
        <begin position="299"/>
        <end position="334"/>
    </location>
</feature>
<dbReference type="GO" id="GO:0005509">
    <property type="term" value="F:calcium ion binding"/>
    <property type="evidence" value="ECO:0007669"/>
    <property type="project" value="InterPro"/>
</dbReference>
<dbReference type="InterPro" id="IPR013057">
    <property type="entry name" value="AA_transpt_TM"/>
</dbReference>
<organism evidence="11 12">
    <name type="scientific">Symbiodinium microadriaticum</name>
    <name type="common">Dinoflagellate</name>
    <name type="synonym">Zooxanthella microadriatica</name>
    <dbReference type="NCBI Taxonomy" id="2951"/>
    <lineage>
        <taxon>Eukaryota</taxon>
        <taxon>Sar</taxon>
        <taxon>Alveolata</taxon>
        <taxon>Dinophyceae</taxon>
        <taxon>Suessiales</taxon>
        <taxon>Symbiodiniaceae</taxon>
        <taxon>Symbiodinium</taxon>
    </lineage>
</organism>
<evidence type="ECO:0000256" key="9">
    <source>
        <dbReference type="ARBA" id="ARBA00023212"/>
    </source>
</evidence>
<keyword evidence="4" id="KW-0812">Transmembrane</keyword>
<dbReference type="InterPro" id="IPR018247">
    <property type="entry name" value="EF_Hand_1_Ca_BS"/>
</dbReference>
<evidence type="ECO:0000313" key="12">
    <source>
        <dbReference type="Proteomes" id="UP000186817"/>
    </source>
</evidence>
<dbReference type="CDD" id="cd00051">
    <property type="entry name" value="EFh"/>
    <property type="match status" value="2"/>
</dbReference>
<gene>
    <name evidence="11" type="primary">Icl1b</name>
    <name evidence="11" type="ORF">AK812_SmicGene3425</name>
</gene>
<dbReference type="GO" id="GO:0016460">
    <property type="term" value="C:myosin II complex"/>
    <property type="evidence" value="ECO:0007669"/>
    <property type="project" value="TreeGrafter"/>
</dbReference>
<sequence length="335" mass="37506">MARHVSCMRHLPAGSIAALLILVACVMWHYAEHGADETIATHDDVFFSSTAATAFTYMSSINNVVFAYNNQFIAPQLTGEQKPEPTTMRMHTAAVICLIMCFVVYFFTSVFGVLAFGIGDQQKDSLVYSGAAISASGWKLTGGMLSMRKLQPELFESNLSGAEIAQVAMAGRSSREGWSWKRYERPGLMQDEIEEVKEAFDLFDVDGTQRINPRDLRACVQSLNLRRNQVVHHILNDLERQGGKPLDFGAFLDLMTAKMGERDTKEDVSKVFRLFDDDRTGKISLRNLQRVARELGEQLPVEALEDMIARADSDGDGEVTAEDFYILMTQKTFPY</sequence>
<dbReference type="SUPFAM" id="SSF47473">
    <property type="entry name" value="EF-hand"/>
    <property type="match status" value="1"/>
</dbReference>
<comment type="subcellular location">
    <subcellularLocation>
        <location evidence="1">Cytoplasm</location>
        <location evidence="1">Cytoskeleton</location>
    </subcellularLocation>
    <subcellularLocation>
        <location evidence="2">Membrane</location>
    </subcellularLocation>
</comment>